<name>A0ABS3FKN5_9CYAN</name>
<evidence type="ECO:0000313" key="2">
    <source>
        <dbReference type="Proteomes" id="UP000664844"/>
    </source>
</evidence>
<reference evidence="1 2" key="1">
    <citation type="submission" date="2021-03" db="EMBL/GenBank/DDBJ databases">
        <title>Metabolic Capacity of the Antarctic Cyanobacterium Phormidium pseudopriestleyi that Sustains Oxygenic Photosynthesis in the Presence of Hydrogen Sulfide.</title>
        <authorList>
            <person name="Lumian J.E."/>
            <person name="Jungblut A.D."/>
            <person name="Dillon M.L."/>
            <person name="Hawes I."/>
            <person name="Doran P.T."/>
            <person name="Mackey T.J."/>
            <person name="Dick G.J."/>
            <person name="Grettenberger C.L."/>
            <person name="Sumner D.Y."/>
        </authorList>
    </citation>
    <scope>NUCLEOTIDE SEQUENCE [LARGE SCALE GENOMIC DNA]</scope>
    <source>
        <strain evidence="1 2">FRX01</strain>
    </source>
</reference>
<evidence type="ECO:0000313" key="1">
    <source>
        <dbReference type="EMBL" id="MBO0347665.1"/>
    </source>
</evidence>
<keyword evidence="2" id="KW-1185">Reference proteome</keyword>
<protein>
    <submittedName>
        <fullName evidence="1">Uncharacterized protein</fullName>
    </submittedName>
</protein>
<proteinExistence type="predicted"/>
<dbReference type="Proteomes" id="UP000664844">
    <property type="component" value="Unassembled WGS sequence"/>
</dbReference>
<gene>
    <name evidence="1" type="ORF">J0895_00775</name>
</gene>
<dbReference type="EMBL" id="JAFLQW010000021">
    <property type="protein sequence ID" value="MBO0347665.1"/>
    <property type="molecule type" value="Genomic_DNA"/>
</dbReference>
<sequence>MKLYFINDTLQIELDFWEQFWAFSFEKILTIPLSHIVTVSTAEPTSNWAEIRAPGTFLPGVIKAGTYYNPGGKEFWYVTREKDYLTLELQDEPFKRIVLTIDNALDWANRIQGKI</sequence>
<comment type="caution">
    <text evidence="1">The sequence shown here is derived from an EMBL/GenBank/DDBJ whole genome shotgun (WGS) entry which is preliminary data.</text>
</comment>
<organism evidence="1 2">
    <name type="scientific">Phormidium pseudopriestleyi FRX01</name>
    <dbReference type="NCBI Taxonomy" id="1759528"/>
    <lineage>
        <taxon>Bacteria</taxon>
        <taxon>Bacillati</taxon>
        <taxon>Cyanobacteriota</taxon>
        <taxon>Cyanophyceae</taxon>
        <taxon>Oscillatoriophycideae</taxon>
        <taxon>Oscillatoriales</taxon>
        <taxon>Oscillatoriaceae</taxon>
        <taxon>Phormidium</taxon>
    </lineage>
</organism>
<dbReference type="RefSeq" id="WP_207086243.1">
    <property type="nucleotide sequence ID" value="NZ_JAFLQW010000021.1"/>
</dbReference>
<accession>A0ABS3FKN5</accession>